<dbReference type="GO" id="GO:0004029">
    <property type="term" value="F:aldehyde dehydrogenase (NAD+) activity"/>
    <property type="evidence" value="ECO:0007669"/>
    <property type="project" value="TreeGrafter"/>
</dbReference>
<evidence type="ECO:0000259" key="1">
    <source>
        <dbReference type="Pfam" id="PF01370"/>
    </source>
</evidence>
<gene>
    <name evidence="2" type="ORF">DM868_07640</name>
</gene>
<protein>
    <submittedName>
        <fullName evidence="2">SDR family oxidoreductase</fullName>
    </submittedName>
</protein>
<sequence>MRVGILGCGYVGLELARQLGREHDVIGVRRSGDGLAAVEETGADAIEADVTDPGSLGAIPDVDALVFSASSGGRGAAAAERVYVDGLRTVIETFGERDSVPDRLVYTSSTGVYGDHGGDWVDEETPLSPTTDKTRVLAEAERIARELAQEYDIDGAVARFAGLYGPGRYRLDRYLNGPVTEGYLNMIHRDDAAGIVRFLLESTDEKLLLAVDDEPVDKWTFADWLADECGVERPPKRTKADRLDDEGLTDAARRRILTSKRCSNERVRGLGYRFAYPTYREGYRAAIDAYRSDG</sequence>
<name>A0A4V5ZNU6_9EURY</name>
<dbReference type="Proteomes" id="UP000308037">
    <property type="component" value="Unassembled WGS sequence"/>
</dbReference>
<dbReference type="OrthoDB" id="312526at2157"/>
<dbReference type="InterPro" id="IPR001509">
    <property type="entry name" value="Epimerase_deHydtase"/>
</dbReference>
<dbReference type="PANTHER" id="PTHR48079:SF6">
    <property type="entry name" value="NAD(P)-BINDING DOMAIN-CONTAINING PROTEIN-RELATED"/>
    <property type="match status" value="1"/>
</dbReference>
<accession>A0A4V5ZNU6</accession>
<dbReference type="EMBL" id="QKNX01000002">
    <property type="protein sequence ID" value="TKR26493.1"/>
    <property type="molecule type" value="Genomic_DNA"/>
</dbReference>
<dbReference type="AlphaFoldDB" id="A0A4V5ZNU6"/>
<feature type="domain" description="NAD-dependent epimerase/dehydratase" evidence="1">
    <location>
        <begin position="8"/>
        <end position="170"/>
    </location>
</feature>
<dbReference type="PANTHER" id="PTHR48079">
    <property type="entry name" value="PROTEIN YEEZ"/>
    <property type="match status" value="1"/>
</dbReference>
<dbReference type="SUPFAM" id="SSF51735">
    <property type="entry name" value="NAD(P)-binding Rossmann-fold domains"/>
    <property type="match status" value="1"/>
</dbReference>
<evidence type="ECO:0000313" key="2">
    <source>
        <dbReference type="EMBL" id="TKR26493.1"/>
    </source>
</evidence>
<organism evidence="2 3">
    <name type="scientific">Natronomonas salsuginis</name>
    <dbReference type="NCBI Taxonomy" id="2217661"/>
    <lineage>
        <taxon>Archaea</taxon>
        <taxon>Methanobacteriati</taxon>
        <taxon>Methanobacteriota</taxon>
        <taxon>Stenosarchaea group</taxon>
        <taxon>Halobacteria</taxon>
        <taxon>Halobacteriales</taxon>
        <taxon>Natronomonadaceae</taxon>
        <taxon>Natronomonas</taxon>
    </lineage>
</organism>
<dbReference type="InterPro" id="IPR036291">
    <property type="entry name" value="NAD(P)-bd_dom_sf"/>
</dbReference>
<dbReference type="Gene3D" id="3.40.50.720">
    <property type="entry name" value="NAD(P)-binding Rossmann-like Domain"/>
    <property type="match status" value="1"/>
</dbReference>
<dbReference type="InterPro" id="IPR051783">
    <property type="entry name" value="NAD(P)-dependent_oxidoreduct"/>
</dbReference>
<dbReference type="RefSeq" id="WP_137276409.1">
    <property type="nucleotide sequence ID" value="NZ_QKNX01000002.1"/>
</dbReference>
<dbReference type="Pfam" id="PF01370">
    <property type="entry name" value="Epimerase"/>
    <property type="match status" value="1"/>
</dbReference>
<comment type="caution">
    <text evidence="2">The sequence shown here is derived from an EMBL/GenBank/DDBJ whole genome shotgun (WGS) entry which is preliminary data.</text>
</comment>
<proteinExistence type="predicted"/>
<dbReference type="CDD" id="cd05266">
    <property type="entry name" value="SDR_a4"/>
    <property type="match status" value="1"/>
</dbReference>
<keyword evidence="3" id="KW-1185">Reference proteome</keyword>
<dbReference type="GO" id="GO:0005737">
    <property type="term" value="C:cytoplasm"/>
    <property type="evidence" value="ECO:0007669"/>
    <property type="project" value="TreeGrafter"/>
</dbReference>
<reference evidence="2 3" key="1">
    <citation type="submission" date="2019-04" db="EMBL/GenBank/DDBJ databases">
        <title>Natronomonas sp. F20-122 a newhaloarchaeon isolated from a saline saltern of Isla Bacuta, Huelva, Spain.</title>
        <authorList>
            <person name="Duran-Viseras A."/>
            <person name="Sanchez-Porro C."/>
            <person name="Ventosa A."/>
        </authorList>
    </citation>
    <scope>NUCLEOTIDE SEQUENCE [LARGE SCALE GENOMIC DNA]</scope>
    <source>
        <strain evidence="2 3">F20-122</strain>
    </source>
</reference>
<evidence type="ECO:0000313" key="3">
    <source>
        <dbReference type="Proteomes" id="UP000308037"/>
    </source>
</evidence>